<organism evidence="1 2">
    <name type="scientific">Jannaschia faecimaris</name>
    <dbReference type="NCBI Taxonomy" id="1244108"/>
    <lineage>
        <taxon>Bacteria</taxon>
        <taxon>Pseudomonadati</taxon>
        <taxon>Pseudomonadota</taxon>
        <taxon>Alphaproteobacteria</taxon>
        <taxon>Rhodobacterales</taxon>
        <taxon>Roseobacteraceae</taxon>
        <taxon>Jannaschia</taxon>
    </lineage>
</organism>
<reference evidence="2" key="1">
    <citation type="submission" date="2016-10" db="EMBL/GenBank/DDBJ databases">
        <authorList>
            <person name="Varghese N."/>
            <person name="Submissions S."/>
        </authorList>
    </citation>
    <scope>NUCLEOTIDE SEQUENCE [LARGE SCALE GENOMIC DNA]</scope>
    <source>
        <strain evidence="2">DSM 100420</strain>
    </source>
</reference>
<protein>
    <submittedName>
        <fullName evidence="1">Carotenoid 1,2-hydratase</fullName>
    </submittedName>
</protein>
<dbReference type="SUPFAM" id="SSF159245">
    <property type="entry name" value="AttH-like"/>
    <property type="match status" value="1"/>
</dbReference>
<accession>A0A1H3TDE6</accession>
<dbReference type="Proteomes" id="UP000198914">
    <property type="component" value="Unassembled WGS sequence"/>
</dbReference>
<keyword evidence="2" id="KW-1185">Reference proteome</keyword>
<dbReference type="AlphaFoldDB" id="A0A1H3TDE6"/>
<name>A0A1H3TDE6_9RHOB</name>
<evidence type="ECO:0000313" key="1">
    <source>
        <dbReference type="EMBL" id="SDZ48323.1"/>
    </source>
</evidence>
<evidence type="ECO:0000313" key="2">
    <source>
        <dbReference type="Proteomes" id="UP000198914"/>
    </source>
</evidence>
<gene>
    <name evidence="1" type="ORF">SAMN05444004_11665</name>
</gene>
<dbReference type="NCBIfam" id="NF045922">
    <property type="entry name" value="CarotHydtaseCrtCRhod"/>
    <property type="match status" value="1"/>
</dbReference>
<dbReference type="EMBL" id="FNPX01000016">
    <property type="protein sequence ID" value="SDZ48323.1"/>
    <property type="molecule type" value="Genomic_DNA"/>
</dbReference>
<proteinExistence type="predicted"/>
<dbReference type="STRING" id="1244108.SAMN05444004_11665"/>
<dbReference type="CDD" id="cd21471">
    <property type="entry name" value="CrtC-like"/>
    <property type="match status" value="1"/>
</dbReference>
<sequence>MTDRGRDALRTTTDSLRIGPSQMQWTGSELRIDINEIASPPLVSRIRGRIVLTPRAITEVELPLTEDGAHVWRPFAPVSRIRVDLDAPGWQFSGHGYFDANFGTRPLEHDFSYWTWGRFPTKAGAACFYDAIRRDGTSLEAALTFDTKGQSRTVAAPPRTAFRRSNWLLRRETRADPGTMPRQVKAMLDAPFYNRAVVETVIAGETVQGVHEALDLDRYASKVLKPMLAVRVPRRRGWPG</sequence>